<feature type="chain" id="PRO_5045848498" evidence="2">
    <location>
        <begin position="19"/>
        <end position="408"/>
    </location>
</feature>
<evidence type="ECO:0000313" key="4">
    <source>
        <dbReference type="Proteomes" id="UP001595384"/>
    </source>
</evidence>
<feature type="region of interest" description="Disordered" evidence="1">
    <location>
        <begin position="343"/>
        <end position="408"/>
    </location>
</feature>
<evidence type="ECO:0000256" key="1">
    <source>
        <dbReference type="SAM" id="MobiDB-lite"/>
    </source>
</evidence>
<dbReference type="Pfam" id="PF09839">
    <property type="entry name" value="DUF2066"/>
    <property type="match status" value="1"/>
</dbReference>
<accession>A0ABV7C320</accession>
<evidence type="ECO:0000256" key="2">
    <source>
        <dbReference type="SAM" id="SignalP"/>
    </source>
</evidence>
<protein>
    <submittedName>
        <fullName evidence="3">DUF2066 domain-containing protein</fullName>
    </submittedName>
</protein>
<reference evidence="4" key="1">
    <citation type="journal article" date="2019" name="Int. J. Syst. Evol. Microbiol.">
        <title>The Global Catalogue of Microorganisms (GCM) 10K type strain sequencing project: providing services to taxonomists for standard genome sequencing and annotation.</title>
        <authorList>
            <consortium name="The Broad Institute Genomics Platform"/>
            <consortium name="The Broad Institute Genome Sequencing Center for Infectious Disease"/>
            <person name="Wu L."/>
            <person name="Ma J."/>
        </authorList>
    </citation>
    <scope>NUCLEOTIDE SEQUENCE [LARGE SCALE GENOMIC DNA]</scope>
    <source>
        <strain evidence="4">KCTC 62784</strain>
    </source>
</reference>
<dbReference type="InterPro" id="IPR018642">
    <property type="entry name" value="DUF2066"/>
</dbReference>
<keyword evidence="4" id="KW-1185">Reference proteome</keyword>
<organism evidence="3 4">
    <name type="scientific">Vibrio zhugei</name>
    <dbReference type="NCBI Taxonomy" id="2479546"/>
    <lineage>
        <taxon>Bacteria</taxon>
        <taxon>Pseudomonadati</taxon>
        <taxon>Pseudomonadota</taxon>
        <taxon>Gammaproteobacteria</taxon>
        <taxon>Vibrionales</taxon>
        <taxon>Vibrionaceae</taxon>
        <taxon>Vibrio</taxon>
    </lineage>
</organism>
<evidence type="ECO:0000313" key="3">
    <source>
        <dbReference type="EMBL" id="MFC3022426.1"/>
    </source>
</evidence>
<feature type="signal peptide" evidence="2">
    <location>
        <begin position="1"/>
        <end position="18"/>
    </location>
</feature>
<dbReference type="Proteomes" id="UP001595384">
    <property type="component" value="Unassembled WGS sequence"/>
</dbReference>
<proteinExistence type="predicted"/>
<dbReference type="RefSeq" id="WP_123015586.1">
    <property type="nucleotide sequence ID" value="NZ_AP024911.1"/>
</dbReference>
<gene>
    <name evidence="3" type="ORF">ACFODT_01025</name>
</gene>
<name>A0ABV7C320_9VIBR</name>
<dbReference type="EMBL" id="JBHRSE010000003">
    <property type="protein sequence ID" value="MFC3022426.1"/>
    <property type="molecule type" value="Genomic_DNA"/>
</dbReference>
<keyword evidence="2" id="KW-0732">Signal</keyword>
<sequence>MRYLALLLIGVISLPAAAVTKVNLYQTQVTVDPQNAQSDDQIRIQGMEQVLVRATGSTSALQNSVVKKALNNNDQYLTQISRTENDQGQGVVKLGFNGVHIRELLTQAQLPFWPAQRTNILVWLVKDTDYDRQIIWESSRSPLLKEMRQEARVRGLPLTLPVGDFSDVTGLSTTDLWGGFSDAIGEASARYPTDAIMVVQAQGDELHWTLYDQPAHAMQDDFKEPVTGQASGDDAMKTMIDTISEYYAQRGGVIVSDQSSQSLNADFTHVTDAQDFFNIEKMLTSLSSVASVNVQHIKGDDVQYRIHLLTSADVFKDEVLRNDAVQSSDRQNDWMNVEKMPQFSHSNSQVDSTGLAPSSGDSETSMAMDSGDSQSLDGPSPSANDGTSADSPQPHRPTLHFIWNHENG</sequence>
<comment type="caution">
    <text evidence="3">The sequence shown here is derived from an EMBL/GenBank/DDBJ whole genome shotgun (WGS) entry which is preliminary data.</text>
</comment>
<feature type="compositionally biased region" description="Polar residues" evidence="1">
    <location>
        <begin position="343"/>
        <end position="391"/>
    </location>
</feature>